<dbReference type="EMBL" id="CVRL01000046">
    <property type="protein sequence ID" value="CRL12856.1"/>
    <property type="molecule type" value="Genomic_DNA"/>
</dbReference>
<evidence type="ECO:0000256" key="1">
    <source>
        <dbReference type="SAM" id="Phobius"/>
    </source>
</evidence>
<name>A0A0H5D6Z3_9RHOB</name>
<dbReference type="AlphaFoldDB" id="A0A0H5D6Z3"/>
<evidence type="ECO:0000313" key="2">
    <source>
        <dbReference type="EMBL" id="CRL12856.1"/>
    </source>
</evidence>
<gene>
    <name evidence="2" type="ORF">NIT7321_03737</name>
</gene>
<dbReference type="Proteomes" id="UP000043764">
    <property type="component" value="Unassembled WGS sequence"/>
</dbReference>
<dbReference type="RefSeq" id="WP_050674382.1">
    <property type="nucleotide sequence ID" value="NZ_CVRL01000046.1"/>
</dbReference>
<keyword evidence="3" id="KW-1185">Reference proteome</keyword>
<sequence length="262" mass="27868">MHDRYFTDEELVAYLDGETDFAPVAEITAVLAQDPALQARLAALEIDRAALAEGFADLQPEAGLRSFAGLSPGARQGGWSGQIADPAPHGRVGLRSGLWAGAVAAALVVGVFLGAALSPSRDGWAEYVAAYQALYSNSTLAHIDVPTPLQQAELDRVAASIGKSMSVEHLQIFPDVRFARSQILSFEGQPLIQLAFLTSTGDPLALCIMRAEEGAERAPELRRMEGLSAALWQQGGYRYILIGGEDDALIGRMSTSLAAMNV</sequence>
<feature type="transmembrane region" description="Helical" evidence="1">
    <location>
        <begin position="98"/>
        <end position="117"/>
    </location>
</feature>
<reference evidence="3" key="1">
    <citation type="submission" date="2015-05" db="EMBL/GenBank/DDBJ databases">
        <authorList>
            <person name="Rodrigo-Torres Lidia"/>
            <person name="Arahal R.David."/>
        </authorList>
    </citation>
    <scope>NUCLEOTIDE SEQUENCE [LARGE SCALE GENOMIC DNA]</scope>
    <source>
        <strain evidence="3">CECT 7321</strain>
    </source>
</reference>
<proteinExistence type="predicted"/>
<organism evidence="2 3">
    <name type="scientific">Phaeobacter italicus</name>
    <dbReference type="NCBI Taxonomy" id="481446"/>
    <lineage>
        <taxon>Bacteria</taxon>
        <taxon>Pseudomonadati</taxon>
        <taxon>Pseudomonadota</taxon>
        <taxon>Alphaproteobacteria</taxon>
        <taxon>Rhodobacterales</taxon>
        <taxon>Roseobacteraceae</taxon>
        <taxon>Phaeobacter</taxon>
    </lineage>
</organism>
<dbReference type="STRING" id="481446.NIT7645_02081"/>
<keyword evidence="1" id="KW-0472">Membrane</keyword>
<keyword evidence="1" id="KW-1133">Transmembrane helix</keyword>
<keyword evidence="1 2" id="KW-0812">Transmembrane</keyword>
<accession>A0A0H5D6Z3</accession>
<protein>
    <submittedName>
        <fullName evidence="2">Putative transmembrane transcriptional regulator (Anti-sigma factor)</fullName>
    </submittedName>
</protein>
<evidence type="ECO:0000313" key="3">
    <source>
        <dbReference type="Proteomes" id="UP000043764"/>
    </source>
</evidence>